<reference evidence="2" key="2">
    <citation type="submission" date="2021-04" db="EMBL/GenBank/DDBJ databases">
        <authorList>
            <person name="Gilroy R."/>
        </authorList>
    </citation>
    <scope>NUCLEOTIDE SEQUENCE</scope>
    <source>
        <strain evidence="2">ChiHecec1B25-7008</strain>
    </source>
</reference>
<name>A0A9D2HS17_9BACE</name>
<protein>
    <submittedName>
        <fullName evidence="2">TolB-like 6-bladed beta-propeller domain-containing protein</fullName>
    </submittedName>
</protein>
<dbReference type="Proteomes" id="UP000823860">
    <property type="component" value="Unassembled WGS sequence"/>
</dbReference>
<dbReference type="EMBL" id="DWZE01000071">
    <property type="protein sequence ID" value="HJA83556.1"/>
    <property type="molecule type" value="Genomic_DNA"/>
</dbReference>
<dbReference type="SUPFAM" id="SSF63829">
    <property type="entry name" value="Calcium-dependent phosphotriesterase"/>
    <property type="match status" value="1"/>
</dbReference>
<sequence>MPLIKSLSVLCLSFCLWLASCAPAPPSGSVVYTSFPSERRLQGRPVSVDTALFRYPFRVRVQGDRAAVLDLHGTDRFVHLFSYPDFRYVASCARRGEGPEETLSAENIRWKGDCLQLLDANRSELTVWQEAGDTLVRRSRVKLDEGLLRALDFVQGGDTAFLVPDYSGDHRFCVVSPQGRLLRRWGVIPTENAEALQESRPALAQAWRSFLDYNPRNGVLAAATQLGEVLELWNLRDSTHLVLRGPGGEPEFRVSQGYGLPTGIMGFSDVQVGDSAVYAVFHGRAFRDIMQAAQQGETLPDGGKYLYVFSLRGEPLVRYELDHYVYGISVDERTGTFLATDVNRDEPIWKYNFRGGDWK</sequence>
<feature type="chain" id="PRO_5039103940" evidence="1">
    <location>
        <begin position="25"/>
        <end position="359"/>
    </location>
</feature>
<feature type="signal peptide" evidence="1">
    <location>
        <begin position="1"/>
        <end position="24"/>
    </location>
</feature>
<organism evidence="2 3">
    <name type="scientific">Candidatus Bacteroides intestinavium</name>
    <dbReference type="NCBI Taxonomy" id="2838469"/>
    <lineage>
        <taxon>Bacteria</taxon>
        <taxon>Pseudomonadati</taxon>
        <taxon>Bacteroidota</taxon>
        <taxon>Bacteroidia</taxon>
        <taxon>Bacteroidales</taxon>
        <taxon>Bacteroidaceae</taxon>
        <taxon>Bacteroides</taxon>
    </lineage>
</organism>
<proteinExistence type="predicted"/>
<accession>A0A9D2HS17</accession>
<evidence type="ECO:0000313" key="3">
    <source>
        <dbReference type="Proteomes" id="UP000823860"/>
    </source>
</evidence>
<dbReference type="PROSITE" id="PS51257">
    <property type="entry name" value="PROKAR_LIPOPROTEIN"/>
    <property type="match status" value="1"/>
</dbReference>
<dbReference type="Pfam" id="PF15869">
    <property type="entry name" value="TolB_like"/>
    <property type="match status" value="1"/>
</dbReference>
<keyword evidence="1" id="KW-0732">Signal</keyword>
<gene>
    <name evidence="2" type="ORF">H9785_06285</name>
</gene>
<dbReference type="AlphaFoldDB" id="A0A9D2HS17"/>
<comment type="caution">
    <text evidence="2">The sequence shown here is derived from an EMBL/GenBank/DDBJ whole genome shotgun (WGS) entry which is preliminary data.</text>
</comment>
<evidence type="ECO:0000256" key="1">
    <source>
        <dbReference type="SAM" id="SignalP"/>
    </source>
</evidence>
<evidence type="ECO:0000313" key="2">
    <source>
        <dbReference type="EMBL" id="HJA83556.1"/>
    </source>
</evidence>
<reference evidence="2" key="1">
    <citation type="journal article" date="2021" name="PeerJ">
        <title>Extensive microbial diversity within the chicken gut microbiome revealed by metagenomics and culture.</title>
        <authorList>
            <person name="Gilroy R."/>
            <person name="Ravi A."/>
            <person name="Getino M."/>
            <person name="Pursley I."/>
            <person name="Horton D.L."/>
            <person name="Alikhan N.F."/>
            <person name="Baker D."/>
            <person name="Gharbi K."/>
            <person name="Hall N."/>
            <person name="Watson M."/>
            <person name="Adriaenssens E.M."/>
            <person name="Foster-Nyarko E."/>
            <person name="Jarju S."/>
            <person name="Secka A."/>
            <person name="Antonio M."/>
            <person name="Oren A."/>
            <person name="Chaudhuri R.R."/>
            <person name="La Ragione R."/>
            <person name="Hildebrand F."/>
            <person name="Pallen M.J."/>
        </authorList>
    </citation>
    <scope>NUCLEOTIDE SEQUENCE</scope>
    <source>
        <strain evidence="2">ChiHecec1B25-7008</strain>
    </source>
</reference>